<feature type="non-terminal residue" evidence="4">
    <location>
        <position position="1"/>
    </location>
</feature>
<protein>
    <submittedName>
        <fullName evidence="4">Uncharacterized protein</fullName>
    </submittedName>
</protein>
<dbReference type="SUPFAM" id="SSF48264">
    <property type="entry name" value="Cytochrome P450"/>
    <property type="match status" value="1"/>
</dbReference>
<sequence>VTAVVLNVLNPNEPRLVFHWFPIIGNTVTYGMDPYKFFFSIKQKYGDVFTFVLLGKKK</sequence>
<dbReference type="OrthoDB" id="1055148at2759"/>
<dbReference type="InterPro" id="IPR036396">
    <property type="entry name" value="Cyt_P450_sf"/>
</dbReference>
<evidence type="ECO:0000313" key="4">
    <source>
        <dbReference type="EMBL" id="PVH91485.1"/>
    </source>
</evidence>
<dbReference type="GO" id="GO:0016705">
    <property type="term" value="F:oxidoreductase activity, acting on paired donors, with incorporation or reduction of molecular oxygen"/>
    <property type="evidence" value="ECO:0007669"/>
    <property type="project" value="InterPro"/>
</dbReference>
<dbReference type="STRING" id="97972.A0A2V1D0F9"/>
<dbReference type="InterPro" id="IPR002403">
    <property type="entry name" value="Cyt_P450_E_grp-IV"/>
</dbReference>
<comment type="similarity">
    <text evidence="1">Belongs to the cytochrome P450 family.</text>
</comment>
<reference evidence="4 5" key="1">
    <citation type="journal article" date="2018" name="Sci. Rep.">
        <title>Comparative genomics provides insights into the lifestyle and reveals functional heterogeneity of dark septate endophytic fungi.</title>
        <authorList>
            <person name="Knapp D.G."/>
            <person name="Nemeth J.B."/>
            <person name="Barry K."/>
            <person name="Hainaut M."/>
            <person name="Henrissat B."/>
            <person name="Johnson J."/>
            <person name="Kuo A."/>
            <person name="Lim J.H.P."/>
            <person name="Lipzen A."/>
            <person name="Nolan M."/>
            <person name="Ohm R.A."/>
            <person name="Tamas L."/>
            <person name="Grigoriev I.V."/>
            <person name="Spatafora J.W."/>
            <person name="Nagy L.G."/>
            <person name="Kovacs G.M."/>
        </authorList>
    </citation>
    <scope>NUCLEOTIDE SEQUENCE [LARGE SCALE GENOMIC DNA]</scope>
    <source>
        <strain evidence="4 5">DSE2036</strain>
    </source>
</reference>
<dbReference type="GO" id="GO:0020037">
    <property type="term" value="F:heme binding"/>
    <property type="evidence" value="ECO:0007669"/>
    <property type="project" value="InterPro"/>
</dbReference>
<dbReference type="PRINTS" id="PR00465">
    <property type="entry name" value="EP450IV"/>
</dbReference>
<keyword evidence="2" id="KW-0479">Metal-binding</keyword>
<accession>A0A2V1D0F9</accession>
<gene>
    <name evidence="4" type="ORF">DM02DRAFT_340354</name>
</gene>
<dbReference type="AlphaFoldDB" id="A0A2V1D0F9"/>
<keyword evidence="5" id="KW-1185">Reference proteome</keyword>
<evidence type="ECO:0000256" key="3">
    <source>
        <dbReference type="ARBA" id="ARBA00023004"/>
    </source>
</evidence>
<evidence type="ECO:0000256" key="2">
    <source>
        <dbReference type="ARBA" id="ARBA00022723"/>
    </source>
</evidence>
<keyword evidence="3" id="KW-0408">Iron</keyword>
<dbReference type="Proteomes" id="UP000244855">
    <property type="component" value="Unassembled WGS sequence"/>
</dbReference>
<dbReference type="Gene3D" id="1.10.630.10">
    <property type="entry name" value="Cytochrome P450"/>
    <property type="match status" value="1"/>
</dbReference>
<evidence type="ECO:0000256" key="1">
    <source>
        <dbReference type="ARBA" id="ARBA00010617"/>
    </source>
</evidence>
<proteinExistence type="inferred from homology"/>
<dbReference type="GO" id="GO:0004497">
    <property type="term" value="F:monooxygenase activity"/>
    <property type="evidence" value="ECO:0007669"/>
    <property type="project" value="InterPro"/>
</dbReference>
<evidence type="ECO:0000313" key="5">
    <source>
        <dbReference type="Proteomes" id="UP000244855"/>
    </source>
</evidence>
<dbReference type="GO" id="GO:0005506">
    <property type="term" value="F:iron ion binding"/>
    <property type="evidence" value="ECO:0007669"/>
    <property type="project" value="InterPro"/>
</dbReference>
<dbReference type="EMBL" id="KZ805856">
    <property type="protein sequence ID" value="PVH91485.1"/>
    <property type="molecule type" value="Genomic_DNA"/>
</dbReference>
<organism evidence="4 5">
    <name type="scientific">Periconia macrospinosa</name>
    <dbReference type="NCBI Taxonomy" id="97972"/>
    <lineage>
        <taxon>Eukaryota</taxon>
        <taxon>Fungi</taxon>
        <taxon>Dikarya</taxon>
        <taxon>Ascomycota</taxon>
        <taxon>Pezizomycotina</taxon>
        <taxon>Dothideomycetes</taxon>
        <taxon>Pleosporomycetidae</taxon>
        <taxon>Pleosporales</taxon>
        <taxon>Massarineae</taxon>
        <taxon>Periconiaceae</taxon>
        <taxon>Periconia</taxon>
    </lineage>
</organism>
<name>A0A2V1D0F9_9PLEO</name>